<dbReference type="EMBL" id="JAHDYR010000012">
    <property type="protein sequence ID" value="KAG9395078.1"/>
    <property type="molecule type" value="Genomic_DNA"/>
</dbReference>
<evidence type="ECO:0000256" key="1">
    <source>
        <dbReference type="SAM" id="MobiDB-lite"/>
    </source>
</evidence>
<dbReference type="Proteomes" id="UP000717585">
    <property type="component" value="Unassembled WGS sequence"/>
</dbReference>
<evidence type="ECO:0000259" key="2">
    <source>
        <dbReference type="SMART" id="SM00198"/>
    </source>
</evidence>
<evidence type="ECO:0000313" key="4">
    <source>
        <dbReference type="Proteomes" id="UP000717585"/>
    </source>
</evidence>
<dbReference type="AlphaFoldDB" id="A0A8J6E2T8"/>
<feature type="region of interest" description="Disordered" evidence="1">
    <location>
        <begin position="1"/>
        <end position="49"/>
    </location>
</feature>
<comment type="caution">
    <text evidence="3">The sequence shown here is derived from an EMBL/GenBank/DDBJ whole genome shotgun (WGS) entry which is preliminary data.</text>
</comment>
<dbReference type="CDD" id="cd05379">
    <property type="entry name" value="CAP_bacterial"/>
    <property type="match status" value="1"/>
</dbReference>
<dbReference type="PANTHER" id="PTHR31157:SF1">
    <property type="entry name" value="SCP DOMAIN-CONTAINING PROTEIN"/>
    <property type="match status" value="1"/>
</dbReference>
<dbReference type="PANTHER" id="PTHR31157">
    <property type="entry name" value="SCP DOMAIN-CONTAINING PROTEIN"/>
    <property type="match status" value="1"/>
</dbReference>
<feature type="compositionally biased region" description="Basic and acidic residues" evidence="1">
    <location>
        <begin position="10"/>
        <end position="33"/>
    </location>
</feature>
<reference evidence="3" key="1">
    <citation type="submission" date="2021-05" db="EMBL/GenBank/DDBJ databases">
        <title>A free-living protist that lacks canonical eukaryotic 1 DNA replication and segregation systems.</title>
        <authorList>
            <person name="Salas-Leiva D.E."/>
            <person name="Tromer E.C."/>
            <person name="Curtis B.A."/>
            <person name="Jerlstrom-Hultqvist J."/>
            <person name="Kolisko M."/>
            <person name="Yi Z."/>
            <person name="Salas-Leiva J.S."/>
            <person name="Gallot-Lavallee L."/>
            <person name="Kops G.J.P.L."/>
            <person name="Archibald J.M."/>
            <person name="Simpson A.G.B."/>
            <person name="Roger A.J."/>
        </authorList>
    </citation>
    <scope>NUCLEOTIDE SEQUENCE</scope>
    <source>
        <strain evidence="3">BICM</strain>
    </source>
</reference>
<accession>A0A8J6E2T8</accession>
<gene>
    <name evidence="3" type="ORF">J8273_0294</name>
</gene>
<dbReference type="Pfam" id="PF00188">
    <property type="entry name" value="CAP"/>
    <property type="match status" value="1"/>
</dbReference>
<organism evidence="3 4">
    <name type="scientific">Carpediemonas membranifera</name>
    <dbReference type="NCBI Taxonomy" id="201153"/>
    <lineage>
        <taxon>Eukaryota</taxon>
        <taxon>Metamonada</taxon>
        <taxon>Carpediemonas-like organisms</taxon>
        <taxon>Carpediemonas</taxon>
    </lineage>
</organism>
<protein>
    <submittedName>
        <fullName evidence="3">Cysteine-rich secretory protein family</fullName>
    </submittedName>
</protein>
<dbReference type="Gene3D" id="3.40.33.10">
    <property type="entry name" value="CAP"/>
    <property type="match status" value="1"/>
</dbReference>
<feature type="domain" description="SCP" evidence="2">
    <location>
        <begin position="94"/>
        <end position="210"/>
    </location>
</feature>
<keyword evidence="4" id="KW-1185">Reference proteome</keyword>
<dbReference type="SMART" id="SM00198">
    <property type="entry name" value="SCP"/>
    <property type="match status" value="1"/>
</dbReference>
<dbReference type="SUPFAM" id="SSF55797">
    <property type="entry name" value="PR-1-like"/>
    <property type="match status" value="1"/>
</dbReference>
<proteinExistence type="predicted"/>
<sequence>MNGFFGKPHRLTDKPRAVDNEANERARAQKDSMARQMQQYRERMKRKCRAAGPRTITLDDIRRKQRNGRSFQRAADLERIPKPRSASDLLRPDVVAAKALEYTNAFRRQHGKPPLEHDPALIRAGQSHADDMARAARISHDRFSGRAQAIGAAAGENVAMVGNSGDAARAAVDAWIGSPGHRANLLGAWTRMGVSVCARGGMLYLCQLFAVETD</sequence>
<dbReference type="OrthoDB" id="568194at2759"/>
<evidence type="ECO:0000313" key="3">
    <source>
        <dbReference type="EMBL" id="KAG9395078.1"/>
    </source>
</evidence>
<name>A0A8J6E2T8_9EUKA</name>
<dbReference type="InterPro" id="IPR014044">
    <property type="entry name" value="CAP_dom"/>
</dbReference>
<dbReference type="InterPro" id="IPR035940">
    <property type="entry name" value="CAP_sf"/>
</dbReference>